<dbReference type="InterPro" id="IPR008407">
    <property type="entry name" value="Brnchd-chn_aa_trnsp_AzlD"/>
</dbReference>
<sequence length="111" mass="11912">MNEAHSDLSIWVVIILLGIGTFLIRWSFLGALGNRDLPQWFMRMLRYTPVAVLPALVAPLVMWPAATGGQPEPARLSAAIVTVAIGVLTKNVILAILGGAITLFGMLYVLG</sequence>
<evidence type="ECO:0000256" key="1">
    <source>
        <dbReference type="SAM" id="Phobius"/>
    </source>
</evidence>
<dbReference type="EMBL" id="CP067140">
    <property type="protein sequence ID" value="WCR04236.1"/>
    <property type="molecule type" value="Genomic_DNA"/>
</dbReference>
<dbReference type="EMBL" id="FTOU01000005">
    <property type="protein sequence ID" value="SIS80665.1"/>
    <property type="molecule type" value="Genomic_DNA"/>
</dbReference>
<protein>
    <submittedName>
        <fullName evidence="3">AzlD domain-containing protein</fullName>
    </submittedName>
    <submittedName>
        <fullName evidence="2">Branched-chain amino acid transport protein</fullName>
    </submittedName>
</protein>
<gene>
    <name evidence="3" type="ORF">JHX88_05735</name>
    <name evidence="2" type="ORF">SAMN05421772_105140</name>
</gene>
<keyword evidence="1" id="KW-1133">Transmembrane helix</keyword>
<reference evidence="3 5" key="2">
    <citation type="submission" date="2021-01" db="EMBL/GenBank/DDBJ databases">
        <title>Biogeographic distribution of Paracoccus.</title>
        <authorList>
            <person name="Hollensteiner J."/>
            <person name="Leineberger J."/>
            <person name="Brinkhoff T."/>
            <person name="Daniel R."/>
        </authorList>
    </citation>
    <scope>NUCLEOTIDE SEQUENCE [LARGE SCALE GENOMIC DNA]</scope>
    <source>
        <strain evidence="3 5">DSM 18447</strain>
    </source>
</reference>
<dbReference type="Proteomes" id="UP000186216">
    <property type="component" value="Unassembled WGS sequence"/>
</dbReference>
<feature type="transmembrane region" description="Helical" evidence="1">
    <location>
        <begin position="12"/>
        <end position="32"/>
    </location>
</feature>
<evidence type="ECO:0000313" key="5">
    <source>
        <dbReference type="Proteomes" id="UP001215549"/>
    </source>
</evidence>
<feature type="transmembrane region" description="Helical" evidence="1">
    <location>
        <begin position="44"/>
        <end position="66"/>
    </location>
</feature>
<evidence type="ECO:0000313" key="3">
    <source>
        <dbReference type="EMBL" id="WCR04236.1"/>
    </source>
</evidence>
<keyword evidence="1" id="KW-0812">Transmembrane</keyword>
<keyword evidence="5" id="KW-1185">Reference proteome</keyword>
<dbReference type="Proteomes" id="UP001215549">
    <property type="component" value="Chromosome"/>
</dbReference>
<evidence type="ECO:0000313" key="4">
    <source>
        <dbReference type="Proteomes" id="UP000186216"/>
    </source>
</evidence>
<name>A0AA45W3Y9_9RHOB</name>
<proteinExistence type="predicted"/>
<organism evidence="2 4">
    <name type="scientific">Paracoccus saliphilus</name>
    <dbReference type="NCBI Taxonomy" id="405559"/>
    <lineage>
        <taxon>Bacteria</taxon>
        <taxon>Pseudomonadati</taxon>
        <taxon>Pseudomonadota</taxon>
        <taxon>Alphaproteobacteria</taxon>
        <taxon>Rhodobacterales</taxon>
        <taxon>Paracoccaceae</taxon>
        <taxon>Paracoccus</taxon>
    </lineage>
</organism>
<feature type="transmembrane region" description="Helical" evidence="1">
    <location>
        <begin position="78"/>
        <end position="110"/>
    </location>
</feature>
<dbReference type="RefSeq" id="WP_076525252.1">
    <property type="nucleotide sequence ID" value="NZ_CP067140.1"/>
</dbReference>
<dbReference type="Pfam" id="PF05437">
    <property type="entry name" value="AzlD"/>
    <property type="match status" value="1"/>
</dbReference>
<evidence type="ECO:0000313" key="2">
    <source>
        <dbReference type="EMBL" id="SIS80665.1"/>
    </source>
</evidence>
<keyword evidence="1" id="KW-0472">Membrane</keyword>
<accession>A0AA45W3Y9</accession>
<reference evidence="2 4" key="1">
    <citation type="submission" date="2017-01" db="EMBL/GenBank/DDBJ databases">
        <authorList>
            <person name="Varghese N."/>
            <person name="Submissions S."/>
        </authorList>
    </citation>
    <scope>NUCLEOTIDE SEQUENCE [LARGE SCALE GENOMIC DNA]</scope>
    <source>
        <strain evidence="2 4">DSM 18447</strain>
    </source>
</reference>
<dbReference type="AlphaFoldDB" id="A0AA45W3Y9"/>